<keyword evidence="1" id="KW-0812">Transmembrane</keyword>
<name>A0A397ICA2_9GLOM</name>
<accession>A0A397ICA2</accession>
<comment type="caution">
    <text evidence="2">The sequence shown here is derived from an EMBL/GenBank/DDBJ whole genome shotgun (WGS) entry which is preliminary data.</text>
</comment>
<keyword evidence="1" id="KW-1133">Transmembrane helix</keyword>
<evidence type="ECO:0000313" key="3">
    <source>
        <dbReference type="Proteomes" id="UP000266861"/>
    </source>
</evidence>
<sequence length="345" mass="40201">MFLQLEIKKITRNNQKRILQNKQLEPQKIYKTISFLLSISIGFAFPYFNLWLSTILTFLCRRPKLISSLYSLLTKCSILGHTNRHERRLEKNRMQNIDLTKRLVRGNNMFNLTVIDNIDFKEASFGFGNIYDVTRGSSHATLRMVFQSILPISTNEILQETRELNADTHISYNENLDVEMVENEILTRCKYGCLILPPNIVILTPTGSLNDDNEIFHATQMYKEEFLLNDNQYLDICGDKAIFRRLIKACTRWKKIKPILDQWHTSKDMFSVLLTIISSYGIFHLATAIGVRFLDKLQAVVGYRSTRRVMELIWVAVGIAIHIYIKKKNINIENILMEENICIKV</sequence>
<dbReference type="EMBL" id="PQFF01000244">
    <property type="protein sequence ID" value="RHZ70783.1"/>
    <property type="molecule type" value="Genomic_DNA"/>
</dbReference>
<evidence type="ECO:0000313" key="2">
    <source>
        <dbReference type="EMBL" id="RHZ70783.1"/>
    </source>
</evidence>
<protein>
    <submittedName>
        <fullName evidence="2">Uncharacterized protein</fullName>
    </submittedName>
</protein>
<feature type="transmembrane region" description="Helical" evidence="1">
    <location>
        <begin position="269"/>
        <end position="289"/>
    </location>
</feature>
<feature type="transmembrane region" description="Helical" evidence="1">
    <location>
        <begin position="33"/>
        <end position="59"/>
    </location>
</feature>
<dbReference type="OrthoDB" id="2448759at2759"/>
<dbReference type="Proteomes" id="UP000266861">
    <property type="component" value="Unassembled WGS sequence"/>
</dbReference>
<organism evidence="2 3">
    <name type="scientific">Diversispora epigaea</name>
    <dbReference type="NCBI Taxonomy" id="1348612"/>
    <lineage>
        <taxon>Eukaryota</taxon>
        <taxon>Fungi</taxon>
        <taxon>Fungi incertae sedis</taxon>
        <taxon>Mucoromycota</taxon>
        <taxon>Glomeromycotina</taxon>
        <taxon>Glomeromycetes</taxon>
        <taxon>Diversisporales</taxon>
        <taxon>Diversisporaceae</taxon>
        <taxon>Diversispora</taxon>
    </lineage>
</organism>
<evidence type="ECO:0000256" key="1">
    <source>
        <dbReference type="SAM" id="Phobius"/>
    </source>
</evidence>
<keyword evidence="3" id="KW-1185">Reference proteome</keyword>
<proteinExistence type="predicted"/>
<reference evidence="2 3" key="1">
    <citation type="submission" date="2018-08" db="EMBL/GenBank/DDBJ databases">
        <title>Genome and evolution of the arbuscular mycorrhizal fungus Diversispora epigaea (formerly Glomus versiforme) and its bacterial endosymbionts.</title>
        <authorList>
            <person name="Sun X."/>
            <person name="Fei Z."/>
            <person name="Harrison M."/>
        </authorList>
    </citation>
    <scope>NUCLEOTIDE SEQUENCE [LARGE SCALE GENOMIC DNA]</scope>
    <source>
        <strain evidence="2 3">IT104</strain>
    </source>
</reference>
<gene>
    <name evidence="2" type="ORF">Glove_267g23</name>
</gene>
<dbReference type="AlphaFoldDB" id="A0A397ICA2"/>
<keyword evidence="1" id="KW-0472">Membrane</keyword>
<feature type="transmembrane region" description="Helical" evidence="1">
    <location>
        <begin position="309"/>
        <end position="325"/>
    </location>
</feature>